<feature type="compositionally biased region" description="Polar residues" evidence="1">
    <location>
        <begin position="74"/>
        <end position="85"/>
    </location>
</feature>
<comment type="caution">
    <text evidence="2">The sequence shown here is derived from an EMBL/GenBank/DDBJ whole genome shotgun (WGS) entry which is preliminary data.</text>
</comment>
<feature type="region of interest" description="Disordered" evidence="1">
    <location>
        <begin position="340"/>
        <end position="360"/>
    </location>
</feature>
<dbReference type="Proteomes" id="UP000835052">
    <property type="component" value="Unassembled WGS sequence"/>
</dbReference>
<dbReference type="AlphaFoldDB" id="A0A8S1H8F4"/>
<organism evidence="2 3">
    <name type="scientific">Caenorhabditis auriculariae</name>
    <dbReference type="NCBI Taxonomy" id="2777116"/>
    <lineage>
        <taxon>Eukaryota</taxon>
        <taxon>Metazoa</taxon>
        <taxon>Ecdysozoa</taxon>
        <taxon>Nematoda</taxon>
        <taxon>Chromadorea</taxon>
        <taxon>Rhabditida</taxon>
        <taxon>Rhabditina</taxon>
        <taxon>Rhabditomorpha</taxon>
        <taxon>Rhabditoidea</taxon>
        <taxon>Rhabditidae</taxon>
        <taxon>Peloderinae</taxon>
        <taxon>Caenorhabditis</taxon>
    </lineage>
</organism>
<evidence type="ECO:0000313" key="2">
    <source>
        <dbReference type="EMBL" id="CAD6192706.1"/>
    </source>
</evidence>
<feature type="compositionally biased region" description="Polar residues" evidence="1">
    <location>
        <begin position="349"/>
        <end position="360"/>
    </location>
</feature>
<feature type="region of interest" description="Disordered" evidence="1">
    <location>
        <begin position="70"/>
        <end position="108"/>
    </location>
</feature>
<reference evidence="2" key="1">
    <citation type="submission" date="2020-10" db="EMBL/GenBank/DDBJ databases">
        <authorList>
            <person name="Kikuchi T."/>
        </authorList>
    </citation>
    <scope>NUCLEOTIDE SEQUENCE</scope>
    <source>
        <strain evidence="2">NKZ352</strain>
    </source>
</reference>
<accession>A0A8S1H8F4</accession>
<keyword evidence="3" id="KW-1185">Reference proteome</keyword>
<evidence type="ECO:0000313" key="3">
    <source>
        <dbReference type="Proteomes" id="UP000835052"/>
    </source>
</evidence>
<protein>
    <submittedName>
        <fullName evidence="2">Uncharacterized protein</fullName>
    </submittedName>
</protein>
<sequence length="446" mass="49432">MWPSASNHDPDEIVRTLDGVYGYRSSQATSSTAQSHGRYSLDSGISGFNDSVLSQNESLISASSFDINEESLASFDQSPPSSSTGPRPAPSSEDQEYSPPTKWPRIVTPPTRRAIGKVVPIPPPLEPKNDEENVVLESEEKPDESLDMSFYSPPISNKAILNESSNSRILPLRTPKTTRRSHKMFATPSPFRSLSFSTPTVSTVPLRLSNQANATKFRISGGRISDSIDSTSTNNLLDFRPIRRLSENVNKSSPKKECPQTPSRSILSGDGAFEGFECLPNGSPSKSFEPSVELDAAGFSLEDVKSYENERFRSERETPTLTPSTKRNRRSVGDLMFCGGVRSPEEKSNSPIPSTYDFSLSNQPIEKEPTVKVKKKEEEILRPAKLEGPFRTPRKLPRLYSHRWMQIATGGTTAQQELTAQAYAYLKSRKSLKRKSDETELTSTQL</sequence>
<evidence type="ECO:0000256" key="1">
    <source>
        <dbReference type="SAM" id="MobiDB-lite"/>
    </source>
</evidence>
<proteinExistence type="predicted"/>
<dbReference type="EMBL" id="CAJGYM010000029">
    <property type="protein sequence ID" value="CAD6192706.1"/>
    <property type="molecule type" value="Genomic_DNA"/>
</dbReference>
<gene>
    <name evidence="2" type="ORF">CAUJ_LOCUS8625</name>
</gene>
<name>A0A8S1H8F4_9PELO</name>